<dbReference type="Proteomes" id="UP001601442">
    <property type="component" value="Unassembled WGS sequence"/>
</dbReference>
<dbReference type="InterPro" id="IPR037401">
    <property type="entry name" value="SnoaL-like"/>
</dbReference>
<protein>
    <submittedName>
        <fullName evidence="2">Nuclear transport factor 2 family protein</fullName>
    </submittedName>
</protein>
<evidence type="ECO:0000313" key="3">
    <source>
        <dbReference type="Proteomes" id="UP001601442"/>
    </source>
</evidence>
<gene>
    <name evidence="2" type="ORF">ACFYU5_36515</name>
</gene>
<feature type="domain" description="SnoaL-like" evidence="1">
    <location>
        <begin position="12"/>
        <end position="119"/>
    </location>
</feature>
<dbReference type="Pfam" id="PF12680">
    <property type="entry name" value="SnoaL_2"/>
    <property type="match status" value="1"/>
</dbReference>
<organism evidence="2 3">
    <name type="scientific">Nocardia aobensis</name>
    <dbReference type="NCBI Taxonomy" id="257277"/>
    <lineage>
        <taxon>Bacteria</taxon>
        <taxon>Bacillati</taxon>
        <taxon>Actinomycetota</taxon>
        <taxon>Actinomycetes</taxon>
        <taxon>Mycobacteriales</taxon>
        <taxon>Nocardiaceae</taxon>
        <taxon>Nocardia</taxon>
    </lineage>
</organism>
<sequence>MTTTPEENKKIVQGFVDTLLSSGPEAAFDTYCDAEKYKQHNPRLVNGREGFLEFGRNAGMCEGFTFTVRRMAAEDDLVWMQAETTGFHWADEPQPTDPASLRHVFMDIFRVEDGKLVEHWDIYQRIPPYTANGNDMI</sequence>
<dbReference type="EMBL" id="JBIAMT010000013">
    <property type="protein sequence ID" value="MFF0501934.1"/>
    <property type="molecule type" value="Genomic_DNA"/>
</dbReference>
<comment type="caution">
    <text evidence="2">The sequence shown here is derived from an EMBL/GenBank/DDBJ whole genome shotgun (WGS) entry which is preliminary data.</text>
</comment>
<dbReference type="RefSeq" id="WP_387401987.1">
    <property type="nucleotide sequence ID" value="NZ_JBIAMT010000013.1"/>
</dbReference>
<dbReference type="Gene3D" id="3.10.450.50">
    <property type="match status" value="1"/>
</dbReference>
<evidence type="ECO:0000313" key="2">
    <source>
        <dbReference type="EMBL" id="MFF0501934.1"/>
    </source>
</evidence>
<dbReference type="SUPFAM" id="SSF54427">
    <property type="entry name" value="NTF2-like"/>
    <property type="match status" value="1"/>
</dbReference>
<dbReference type="InterPro" id="IPR032710">
    <property type="entry name" value="NTF2-like_dom_sf"/>
</dbReference>
<reference evidence="2 3" key="1">
    <citation type="submission" date="2024-10" db="EMBL/GenBank/DDBJ databases">
        <title>The Natural Products Discovery Center: Release of the First 8490 Sequenced Strains for Exploring Actinobacteria Biosynthetic Diversity.</title>
        <authorList>
            <person name="Kalkreuter E."/>
            <person name="Kautsar S.A."/>
            <person name="Yang D."/>
            <person name="Bader C.D."/>
            <person name="Teijaro C.N."/>
            <person name="Fluegel L."/>
            <person name="Davis C.M."/>
            <person name="Simpson J.R."/>
            <person name="Lauterbach L."/>
            <person name="Steele A.D."/>
            <person name="Gui C."/>
            <person name="Meng S."/>
            <person name="Li G."/>
            <person name="Viehrig K."/>
            <person name="Ye F."/>
            <person name="Su P."/>
            <person name="Kiefer A.F."/>
            <person name="Nichols A."/>
            <person name="Cepeda A.J."/>
            <person name="Yan W."/>
            <person name="Fan B."/>
            <person name="Jiang Y."/>
            <person name="Adhikari A."/>
            <person name="Zheng C.-J."/>
            <person name="Schuster L."/>
            <person name="Cowan T.M."/>
            <person name="Smanski M.J."/>
            <person name="Chevrette M.G."/>
            <person name="De Carvalho L.P.S."/>
            <person name="Shen B."/>
        </authorList>
    </citation>
    <scope>NUCLEOTIDE SEQUENCE [LARGE SCALE GENOMIC DNA]</scope>
    <source>
        <strain evidence="2 3">NPDC004119</strain>
    </source>
</reference>
<keyword evidence="3" id="KW-1185">Reference proteome</keyword>
<name>A0ABW6PFS2_9NOCA</name>
<proteinExistence type="predicted"/>
<accession>A0ABW6PFS2</accession>
<evidence type="ECO:0000259" key="1">
    <source>
        <dbReference type="Pfam" id="PF12680"/>
    </source>
</evidence>